<evidence type="ECO:0000256" key="4">
    <source>
        <dbReference type="ARBA" id="ARBA00023163"/>
    </source>
</evidence>
<dbReference type="InterPro" id="IPR003441">
    <property type="entry name" value="NAC-dom"/>
</dbReference>
<reference evidence="8 9" key="3">
    <citation type="submission" date="2019-11" db="EMBL/GenBank/DDBJ databases">
        <title>A de novo genome assembly of a pear dwarfing rootstock.</title>
        <authorList>
            <person name="Wang F."/>
            <person name="Wang J."/>
            <person name="Li S."/>
            <person name="Zhang Y."/>
            <person name="Fang M."/>
            <person name="Ma L."/>
            <person name="Zhao Y."/>
            <person name="Jiang S."/>
        </authorList>
    </citation>
    <scope>NUCLEOTIDE SEQUENCE [LARGE SCALE GENOMIC DNA]</scope>
    <source>
        <strain evidence="8">S2</strain>
        <tissue evidence="8">Leaf</tissue>
    </source>
</reference>
<proteinExistence type="predicted"/>
<feature type="domain" description="NAC" evidence="7">
    <location>
        <begin position="9"/>
        <end position="168"/>
    </location>
</feature>
<dbReference type="GO" id="GO:0005634">
    <property type="term" value="C:nucleus"/>
    <property type="evidence" value="ECO:0007669"/>
    <property type="project" value="UniProtKB-SubCell"/>
</dbReference>
<keyword evidence="6" id="KW-0812">Transmembrane</keyword>
<dbReference type="Pfam" id="PF02365">
    <property type="entry name" value="NAM"/>
    <property type="match status" value="1"/>
</dbReference>
<evidence type="ECO:0000256" key="2">
    <source>
        <dbReference type="ARBA" id="ARBA00023015"/>
    </source>
</evidence>
<accession>A0A5N5HXA6</accession>
<evidence type="ECO:0000256" key="5">
    <source>
        <dbReference type="ARBA" id="ARBA00023242"/>
    </source>
</evidence>
<evidence type="ECO:0000313" key="8">
    <source>
        <dbReference type="EMBL" id="KAB2632198.1"/>
    </source>
</evidence>
<evidence type="ECO:0000256" key="1">
    <source>
        <dbReference type="ARBA" id="ARBA00004123"/>
    </source>
</evidence>
<keyword evidence="5" id="KW-0539">Nucleus</keyword>
<dbReference type="EMBL" id="SMOL01000120">
    <property type="protein sequence ID" value="KAB2632198.1"/>
    <property type="molecule type" value="Genomic_DNA"/>
</dbReference>
<dbReference type="SUPFAM" id="SSF101941">
    <property type="entry name" value="NAC domain"/>
    <property type="match status" value="1"/>
</dbReference>
<comment type="caution">
    <text evidence="8">The sequence shown here is derived from an EMBL/GenBank/DDBJ whole genome shotgun (WGS) entry which is preliminary data.</text>
</comment>
<evidence type="ECO:0000313" key="9">
    <source>
        <dbReference type="Proteomes" id="UP000327157"/>
    </source>
</evidence>
<dbReference type="PROSITE" id="PS51005">
    <property type="entry name" value="NAC"/>
    <property type="match status" value="1"/>
</dbReference>
<keyword evidence="2" id="KW-0805">Transcription regulation</keyword>
<reference evidence="8 9" key="1">
    <citation type="submission" date="2019-09" db="EMBL/GenBank/DDBJ databases">
        <authorList>
            <person name="Ou C."/>
        </authorList>
    </citation>
    <scope>NUCLEOTIDE SEQUENCE [LARGE SCALE GENOMIC DNA]</scope>
    <source>
        <strain evidence="8">S2</strain>
        <tissue evidence="8">Leaf</tissue>
    </source>
</reference>
<dbReference type="InterPro" id="IPR036093">
    <property type="entry name" value="NAC_dom_sf"/>
</dbReference>
<comment type="subcellular location">
    <subcellularLocation>
        <location evidence="1">Nucleus</location>
    </subcellularLocation>
</comment>
<dbReference type="Proteomes" id="UP000327157">
    <property type="component" value="Chromosome 6"/>
</dbReference>
<sequence length="592" mass="66605">MEHVYDDLMLPGYRFCPLEEELILDYLLPKVNGMVVPGIDHVVFDFNLYGDQEPSAVWENFKTRRANDLRRNKDLYFITELTTKVPRGSRISRTVAKGVGTWKGDDKGKKICYPAGTNNVIGYRKRFHYENKGSGKDDRWIMLQFDLHQSLIHNQQEKKYVLCILRKNEEFDKKRKQLAEEDDEVVGEDVDNKSARSLETHGKRQRLLPCVPGLQYLQPRINMMSSPPLATGLVHAREENQGQELLVTCFNNVPSFADNEPSALQWEEAWCQQQQKFQPCIDNNNIVPAAVTLPDDFDQYVGDTGYTATTQADRHYPYVSKTGFTSTTQAHDHPYVDASGFRVTTQAHDIHQYVDSTGLAASTQVDHLHSYINGMGFSVTTQAHDLQQYVNSTRFAATTQVDHLHSYVDGAGFDVTTQAPDLRQYVDGTRFAATTQADHLYPYVDDTGFTATTAQADHLHPPSNNVLGGLGDLISDNFQSDYMGEGIVGSVDALESVQLLCYEPLYFILDLGLVGQLSLQLPPVLTCCSMLFFGMFYLFVMQLLCMWFILHCLLSRLAGAASGTQAGLFTYSSLGVMRLPTSLPHRRISLLA</sequence>
<dbReference type="Gene3D" id="2.170.150.80">
    <property type="entry name" value="NAC domain"/>
    <property type="match status" value="1"/>
</dbReference>
<dbReference type="AlphaFoldDB" id="A0A5N5HXA6"/>
<gene>
    <name evidence="8" type="ORF">D8674_028445</name>
</gene>
<feature type="transmembrane region" description="Helical" evidence="6">
    <location>
        <begin position="530"/>
        <end position="550"/>
    </location>
</feature>
<dbReference type="PANTHER" id="PTHR31989">
    <property type="entry name" value="NAC DOMAIN-CONTAINING PROTEIN 82-RELATED"/>
    <property type="match status" value="1"/>
</dbReference>
<dbReference type="GO" id="GO:0003677">
    <property type="term" value="F:DNA binding"/>
    <property type="evidence" value="ECO:0007669"/>
    <property type="project" value="UniProtKB-KW"/>
</dbReference>
<dbReference type="GO" id="GO:0006355">
    <property type="term" value="P:regulation of DNA-templated transcription"/>
    <property type="evidence" value="ECO:0007669"/>
    <property type="project" value="InterPro"/>
</dbReference>
<protein>
    <recommendedName>
        <fullName evidence="7">NAC domain-containing protein</fullName>
    </recommendedName>
</protein>
<dbReference type="OrthoDB" id="1136557at2759"/>
<evidence type="ECO:0000256" key="6">
    <source>
        <dbReference type="SAM" id="Phobius"/>
    </source>
</evidence>
<evidence type="ECO:0000259" key="7">
    <source>
        <dbReference type="PROSITE" id="PS51005"/>
    </source>
</evidence>
<name>A0A5N5HXA6_9ROSA</name>
<keyword evidence="9" id="KW-1185">Reference proteome</keyword>
<keyword evidence="4" id="KW-0804">Transcription</keyword>
<keyword evidence="6" id="KW-1133">Transmembrane helix</keyword>
<reference evidence="9" key="2">
    <citation type="submission" date="2019-10" db="EMBL/GenBank/DDBJ databases">
        <title>A de novo genome assembly of a pear dwarfing rootstock.</title>
        <authorList>
            <person name="Wang F."/>
            <person name="Wang J."/>
            <person name="Li S."/>
            <person name="Zhang Y."/>
            <person name="Fang M."/>
            <person name="Ma L."/>
            <person name="Zhao Y."/>
            <person name="Jiang S."/>
        </authorList>
    </citation>
    <scope>NUCLEOTIDE SEQUENCE [LARGE SCALE GENOMIC DNA]</scope>
</reference>
<evidence type="ECO:0000256" key="3">
    <source>
        <dbReference type="ARBA" id="ARBA00023125"/>
    </source>
</evidence>
<organism evidence="8 9">
    <name type="scientific">Pyrus ussuriensis x Pyrus communis</name>
    <dbReference type="NCBI Taxonomy" id="2448454"/>
    <lineage>
        <taxon>Eukaryota</taxon>
        <taxon>Viridiplantae</taxon>
        <taxon>Streptophyta</taxon>
        <taxon>Embryophyta</taxon>
        <taxon>Tracheophyta</taxon>
        <taxon>Spermatophyta</taxon>
        <taxon>Magnoliopsida</taxon>
        <taxon>eudicotyledons</taxon>
        <taxon>Gunneridae</taxon>
        <taxon>Pentapetalae</taxon>
        <taxon>rosids</taxon>
        <taxon>fabids</taxon>
        <taxon>Rosales</taxon>
        <taxon>Rosaceae</taxon>
        <taxon>Amygdaloideae</taxon>
        <taxon>Maleae</taxon>
        <taxon>Pyrus</taxon>
    </lineage>
</organism>
<keyword evidence="6" id="KW-0472">Membrane</keyword>
<keyword evidence="3" id="KW-0238">DNA-binding</keyword>